<dbReference type="InterPro" id="IPR001296">
    <property type="entry name" value="Glyco_trans_1"/>
</dbReference>
<accession>A0A3S4A677</accession>
<evidence type="ECO:0000256" key="1">
    <source>
        <dbReference type="ARBA" id="ARBA00022679"/>
    </source>
</evidence>
<proteinExistence type="predicted"/>
<dbReference type="Pfam" id="PF00534">
    <property type="entry name" value="Glycos_transf_1"/>
    <property type="match status" value="1"/>
</dbReference>
<dbReference type="GO" id="GO:0016757">
    <property type="term" value="F:glycosyltransferase activity"/>
    <property type="evidence" value="ECO:0007669"/>
    <property type="project" value="InterPro"/>
</dbReference>
<comment type="caution">
    <text evidence="3">The sequence shown here is derived from an EMBL/GenBank/DDBJ whole genome shotgun (WGS) entry which is preliminary data.</text>
</comment>
<dbReference type="SUPFAM" id="SSF53756">
    <property type="entry name" value="UDP-Glycosyltransferase/glycogen phosphorylase"/>
    <property type="match status" value="1"/>
</dbReference>
<sequence>MAVTGGGGSPLDMGRRAIASARLLGADRLRAARGRLPTGRHFALTWSISDGYGGMTAALLARTRAFVRHGGVTVAVLTLDEQADYPARELELRERGELIDGMRLLNLWDWLRENRLPGGSLRLERHPFLPLPDGPSDDITELRRGDRVLSRTRWSSDGGRALQIDHYRLDGSLLASDRRDLDGGGRSIVLCDGGGQPVRSWGKIWHLYAAWLDRLTARTPSYLIVDSKTVAPFVAEYRRPHVTTVHLVHASHLVGTERPLGRLRESRRRVFENLSAFDAVAVLSERQRSDVEALLGRQDNLIVVRNVREGAASTVTVAASRPVTAGIMLASLEKRKRVSHAMRAVDTQRALAATGSHRPTTLDVFGEGPRRQALEGVIERLGAHEHVRLRGFDPHARERLADASFLLLTSTSEGFPLVLAEALAVGCLPIVYDVPYGPADIIRSGWNGYVVPPGDVDALAAAIEELVSLPDERIAAMRRNAERSARPFDPAAVTRAWAHDLRAARRRSRSRARRGSHSTS</sequence>
<dbReference type="Gene3D" id="3.40.50.2000">
    <property type="entry name" value="Glycogen Phosphorylase B"/>
    <property type="match status" value="3"/>
</dbReference>
<dbReference type="AlphaFoldDB" id="A0A3S4A677"/>
<feature type="domain" description="Glycosyl transferase family 1" evidence="2">
    <location>
        <begin position="327"/>
        <end position="482"/>
    </location>
</feature>
<reference evidence="3 4" key="1">
    <citation type="submission" date="2018-12" db="EMBL/GenBank/DDBJ databases">
        <authorList>
            <person name="Li F."/>
        </authorList>
    </citation>
    <scope>NUCLEOTIDE SEQUENCE [LARGE SCALE GENOMIC DNA]</scope>
    <source>
        <strain evidence="3 4">11W25H-1</strain>
    </source>
</reference>
<dbReference type="Proteomes" id="UP000288547">
    <property type="component" value="Unassembled WGS sequence"/>
</dbReference>
<name>A0A3S4A677_9MICO</name>
<protein>
    <submittedName>
        <fullName evidence="3">Glycosyltransferase</fullName>
    </submittedName>
</protein>
<dbReference type="PANTHER" id="PTHR12526">
    <property type="entry name" value="GLYCOSYLTRANSFERASE"/>
    <property type="match status" value="1"/>
</dbReference>
<dbReference type="OrthoDB" id="506201at2"/>
<evidence type="ECO:0000313" key="3">
    <source>
        <dbReference type="EMBL" id="RWZ52410.1"/>
    </source>
</evidence>
<dbReference type="PANTHER" id="PTHR12526:SF630">
    <property type="entry name" value="GLYCOSYLTRANSFERASE"/>
    <property type="match status" value="1"/>
</dbReference>
<dbReference type="EMBL" id="RZNB01000001">
    <property type="protein sequence ID" value="RWZ52410.1"/>
    <property type="molecule type" value="Genomic_DNA"/>
</dbReference>
<evidence type="ECO:0000259" key="2">
    <source>
        <dbReference type="Pfam" id="PF00534"/>
    </source>
</evidence>
<keyword evidence="1 3" id="KW-0808">Transferase</keyword>
<evidence type="ECO:0000313" key="4">
    <source>
        <dbReference type="Proteomes" id="UP000288547"/>
    </source>
</evidence>
<organism evidence="3 4">
    <name type="scientific">Labedella phragmitis</name>
    <dbReference type="NCBI Taxonomy" id="2498849"/>
    <lineage>
        <taxon>Bacteria</taxon>
        <taxon>Bacillati</taxon>
        <taxon>Actinomycetota</taxon>
        <taxon>Actinomycetes</taxon>
        <taxon>Micrococcales</taxon>
        <taxon>Microbacteriaceae</taxon>
        <taxon>Labedella</taxon>
    </lineage>
</organism>
<keyword evidence="4" id="KW-1185">Reference proteome</keyword>
<gene>
    <name evidence="3" type="ORF">ELQ90_00120</name>
</gene>